<organism evidence="2 5">
    <name type="scientific">Pseudidiomarina terrestris</name>
    <dbReference type="NCBI Taxonomy" id="2820060"/>
    <lineage>
        <taxon>Bacteria</taxon>
        <taxon>Pseudomonadati</taxon>
        <taxon>Pseudomonadota</taxon>
        <taxon>Gammaproteobacteria</taxon>
        <taxon>Alteromonadales</taxon>
        <taxon>Idiomarinaceae</taxon>
        <taxon>Pseudidiomarina</taxon>
    </lineage>
</organism>
<reference evidence="4 5" key="1">
    <citation type="submission" date="2021-03" db="EMBL/GenBank/DDBJ databases">
        <title>Pseudidiomarina terrestris, a new bacterium isolated from saline soil.</title>
        <authorList>
            <person name="Galisteo C."/>
            <person name="De La Haba R."/>
            <person name="Sanchez-Porro C."/>
            <person name="Ventosa A."/>
        </authorList>
    </citation>
    <scope>NUCLEOTIDE SEQUENCE [LARGE SCALE GENOMIC DNA]</scope>
    <source>
        <strain evidence="2 5">1APP75-32.1</strain>
        <strain evidence="4">1APR75-15</strain>
        <strain evidence="3">1ASR75-15</strain>
    </source>
</reference>
<dbReference type="RefSeq" id="WP_301775139.1">
    <property type="nucleotide sequence ID" value="NZ_JAGGJB010000010.1"/>
</dbReference>
<keyword evidence="4" id="KW-1185">Reference proteome</keyword>
<accession>A0AAW7QZY0</accession>
<dbReference type="Proteomes" id="UP001169492">
    <property type="component" value="Unassembled WGS sequence"/>
</dbReference>
<dbReference type="Pfam" id="PF11101">
    <property type="entry name" value="DUF2884"/>
    <property type="match status" value="1"/>
</dbReference>
<dbReference type="EMBL" id="JAGGJB010000010">
    <property type="protein sequence ID" value="MDN7125756.1"/>
    <property type="molecule type" value="Genomic_DNA"/>
</dbReference>
<sequence length="265" mass="29098">MKTLIAAALLLSTTSAYAHNSCNAEVEGGLKIQQDSIQFFDQKEALLYEIKNDKSLWIDGSAVQLSPAQQAVVTEYSARIHNVVPEVKMVVIEGLNLASDGFNMAFNELLGEGNTAADDLNEKLATIRAEVDAKFASDQVIYVNHNGIEGDNFLGKEFEQELQAAVEDTVQKAIGSILVAVGKEMIFSGGDSQAFEKRMESFGAKVEQEMESRAELIEAKADQLCQSFAQIDNLEEALKEQVQDVSRFDLFSVTVKQDSHHDDQA</sequence>
<evidence type="ECO:0000256" key="1">
    <source>
        <dbReference type="SAM" id="SignalP"/>
    </source>
</evidence>
<evidence type="ECO:0000313" key="4">
    <source>
        <dbReference type="Proteomes" id="UP001169491"/>
    </source>
</evidence>
<dbReference type="InterPro" id="IPR021307">
    <property type="entry name" value="DUF2884"/>
</dbReference>
<evidence type="ECO:0000313" key="5">
    <source>
        <dbReference type="Proteomes" id="UP001169492"/>
    </source>
</evidence>
<comment type="caution">
    <text evidence="2">The sequence shown here is derived from an EMBL/GenBank/DDBJ whole genome shotgun (WGS) entry which is preliminary data.</text>
</comment>
<keyword evidence="1" id="KW-0732">Signal</keyword>
<dbReference type="Proteomes" id="UP001169491">
    <property type="component" value="Unassembled WGS sequence"/>
</dbReference>
<evidence type="ECO:0000313" key="2">
    <source>
        <dbReference type="EMBL" id="MDN7125756.1"/>
    </source>
</evidence>
<feature type="chain" id="PRO_5043588827" evidence="1">
    <location>
        <begin position="19"/>
        <end position="265"/>
    </location>
</feature>
<gene>
    <name evidence="2" type="ORF">J6I90_12770</name>
    <name evidence="3" type="ORF">J6I92_06255</name>
</gene>
<evidence type="ECO:0000313" key="3">
    <source>
        <dbReference type="EMBL" id="MDN7129469.1"/>
    </source>
</evidence>
<feature type="signal peptide" evidence="1">
    <location>
        <begin position="1"/>
        <end position="18"/>
    </location>
</feature>
<dbReference type="AlphaFoldDB" id="A0AAW7QZY0"/>
<protein>
    <submittedName>
        <fullName evidence="2">YggN family protein</fullName>
    </submittedName>
</protein>
<dbReference type="EMBL" id="JAGGJC010000002">
    <property type="protein sequence ID" value="MDN7129469.1"/>
    <property type="molecule type" value="Genomic_DNA"/>
</dbReference>
<proteinExistence type="predicted"/>
<name>A0AAW7QZY0_9GAMM</name>